<evidence type="ECO:0000256" key="5">
    <source>
        <dbReference type="ARBA" id="ARBA00023136"/>
    </source>
</evidence>
<keyword evidence="4 7" id="KW-1133">Transmembrane helix</keyword>
<dbReference type="Proteomes" id="UP000010809">
    <property type="component" value="Chromosome"/>
</dbReference>
<feature type="transmembrane region" description="Helical" evidence="7">
    <location>
        <begin position="119"/>
        <end position="134"/>
    </location>
</feature>
<feature type="transmembrane region" description="Helical" evidence="7">
    <location>
        <begin position="141"/>
        <end position="162"/>
    </location>
</feature>
<keyword evidence="6" id="KW-0862">Zinc</keyword>
<dbReference type="Pfam" id="PF05875">
    <property type="entry name" value="Ceramidase"/>
    <property type="match status" value="1"/>
</dbReference>
<proteinExistence type="predicted"/>
<dbReference type="AlphaFoldDB" id="L0DVL3"/>
<evidence type="ECO:0000256" key="6">
    <source>
        <dbReference type="PIRSR" id="PIRSR608901-2"/>
    </source>
</evidence>
<feature type="transmembrane region" description="Helical" evidence="7">
    <location>
        <begin position="174"/>
        <end position="192"/>
    </location>
</feature>
<comment type="cofactor">
    <cofactor evidence="6">
        <name>Zn(2+)</name>
        <dbReference type="ChEBI" id="CHEBI:29105"/>
    </cofactor>
</comment>
<accession>L0DVL3</accession>
<evidence type="ECO:0000256" key="2">
    <source>
        <dbReference type="ARBA" id="ARBA00022692"/>
    </source>
</evidence>
<evidence type="ECO:0000256" key="7">
    <source>
        <dbReference type="SAM" id="Phobius"/>
    </source>
</evidence>
<feature type="transmembrane region" description="Helical" evidence="7">
    <location>
        <begin position="36"/>
        <end position="65"/>
    </location>
</feature>
<keyword evidence="3" id="KW-0378">Hydrolase</keyword>
<feature type="transmembrane region" description="Helical" evidence="7">
    <location>
        <begin position="230"/>
        <end position="248"/>
    </location>
</feature>
<dbReference type="HOGENOM" id="CLU_056090_1_0_6"/>
<evidence type="ECO:0000256" key="4">
    <source>
        <dbReference type="ARBA" id="ARBA00022989"/>
    </source>
</evidence>
<dbReference type="PANTHER" id="PTHR34368">
    <property type="entry name" value="OS01G0962200 PROTEIN"/>
    <property type="match status" value="1"/>
</dbReference>
<evidence type="ECO:0000313" key="8">
    <source>
        <dbReference type="EMBL" id="AGA33073.1"/>
    </source>
</evidence>
<dbReference type="OrthoDB" id="6088058at2"/>
<evidence type="ECO:0000256" key="1">
    <source>
        <dbReference type="ARBA" id="ARBA00004141"/>
    </source>
</evidence>
<keyword evidence="5 7" id="KW-0472">Membrane</keyword>
<keyword evidence="9" id="KW-1185">Reference proteome</keyword>
<comment type="subcellular location">
    <subcellularLocation>
        <location evidence="1">Membrane</location>
        <topology evidence="1">Multi-pass membrane protein</topology>
    </subcellularLocation>
</comment>
<feature type="binding site" evidence="6">
    <location>
        <position position="233"/>
    </location>
    <ligand>
        <name>Zn(2+)</name>
        <dbReference type="ChEBI" id="CHEBI:29105"/>
        <note>catalytic</note>
    </ligand>
</feature>
<keyword evidence="2 7" id="KW-0812">Transmembrane</keyword>
<feature type="binding site" evidence="6">
    <location>
        <position position="106"/>
    </location>
    <ligand>
        <name>Zn(2+)</name>
        <dbReference type="ChEBI" id="CHEBI:29105"/>
        <note>catalytic</note>
    </ligand>
</feature>
<dbReference type="PANTHER" id="PTHR34368:SF1">
    <property type="entry name" value="OS01G0962200 PROTEIN"/>
    <property type="match status" value="1"/>
</dbReference>
<dbReference type="GO" id="GO:0006672">
    <property type="term" value="P:ceramide metabolic process"/>
    <property type="evidence" value="ECO:0007669"/>
    <property type="project" value="InterPro"/>
</dbReference>
<reference evidence="8" key="1">
    <citation type="submission" date="2015-12" db="EMBL/GenBank/DDBJ databases">
        <authorList>
            <person name="Tikhonova T.V."/>
            <person name="Pavlov A.R."/>
            <person name="Beletsky A.V."/>
            <person name="Mardanov A.V."/>
            <person name="Sorokin D.Y."/>
            <person name="Ravin N.V."/>
            <person name="Popov V.O."/>
        </authorList>
    </citation>
    <scope>NUCLEOTIDE SEQUENCE</scope>
    <source>
        <strain evidence="8">DSM 14787</strain>
    </source>
</reference>
<evidence type="ECO:0000256" key="3">
    <source>
        <dbReference type="ARBA" id="ARBA00022801"/>
    </source>
</evidence>
<dbReference type="PATRIC" id="fig|1255043.3.peg.1420"/>
<dbReference type="KEGG" id="tni:TVNIR_1403"/>
<gene>
    <name evidence="8" type="ordered locus">TVNIR_1403</name>
</gene>
<dbReference type="GO" id="GO:0046872">
    <property type="term" value="F:metal ion binding"/>
    <property type="evidence" value="ECO:0007669"/>
    <property type="project" value="UniProtKB-KW"/>
</dbReference>
<dbReference type="InterPro" id="IPR008901">
    <property type="entry name" value="ACER"/>
</dbReference>
<dbReference type="eggNOG" id="ENOG50301FE">
    <property type="taxonomic scope" value="Bacteria"/>
</dbReference>
<protein>
    <submittedName>
        <fullName evidence="8">Alkaline phytoceramidase</fullName>
    </submittedName>
</protein>
<feature type="transmembrane region" description="Helical" evidence="7">
    <location>
        <begin position="199"/>
        <end position="218"/>
    </location>
</feature>
<dbReference type="RefSeq" id="WP_015258209.1">
    <property type="nucleotide sequence ID" value="NC_019902.2"/>
</dbReference>
<feature type="transmembrane region" description="Helical" evidence="7">
    <location>
        <begin position="86"/>
        <end position="107"/>
    </location>
</feature>
<dbReference type="STRING" id="1255043.TVNIR_1403"/>
<feature type="binding site" evidence="6">
    <location>
        <position position="237"/>
    </location>
    <ligand>
        <name>Zn(2+)</name>
        <dbReference type="ChEBI" id="CHEBI:29105"/>
        <note>catalytic</note>
    </ligand>
</feature>
<dbReference type="GO" id="GO:0016811">
    <property type="term" value="F:hydrolase activity, acting on carbon-nitrogen (but not peptide) bonds, in linear amides"/>
    <property type="evidence" value="ECO:0007669"/>
    <property type="project" value="InterPro"/>
</dbReference>
<name>L0DVL3_THIND</name>
<evidence type="ECO:0000313" key="9">
    <source>
        <dbReference type="Proteomes" id="UP000010809"/>
    </source>
</evidence>
<organism evidence="8 9">
    <name type="scientific">Thioalkalivibrio nitratireducens (strain DSM 14787 / UNIQEM 213 / ALEN2)</name>
    <dbReference type="NCBI Taxonomy" id="1255043"/>
    <lineage>
        <taxon>Bacteria</taxon>
        <taxon>Pseudomonadati</taxon>
        <taxon>Pseudomonadota</taxon>
        <taxon>Gammaproteobacteria</taxon>
        <taxon>Chromatiales</taxon>
        <taxon>Ectothiorhodospiraceae</taxon>
        <taxon>Thioalkalivibrio</taxon>
    </lineage>
</organism>
<sequence length="264" mass="29400">MKPDWRAVLIIVAVAALVGGAAYLPAIPQPQEYHQFAATATVFGIPHFADVISNLPFLVVGLTGLTWTWSQRPRPDGPFIHASERWPYLVVFGAIALVSIGSAYYHWAPTHERLFWDRLPMSVAFMAIFAAILGERIDHRVGLAALPALILAGTAATTWWLLSERMGAGDLRPYVMVQVVPIVVGILLILLYRSRYDRGTDFIAAATWYLLALAAETLDHPIHDLTGGWLSGHTLKHLLAATAIYWLLRMLRLRRALPTPRRRP</sequence>
<keyword evidence="6" id="KW-0479">Metal-binding</keyword>
<dbReference type="GO" id="GO:0016020">
    <property type="term" value="C:membrane"/>
    <property type="evidence" value="ECO:0007669"/>
    <property type="project" value="UniProtKB-SubCell"/>
</dbReference>
<dbReference type="EMBL" id="CP003989">
    <property type="protein sequence ID" value="AGA33073.1"/>
    <property type="molecule type" value="Genomic_DNA"/>
</dbReference>